<name>A0A450SHM7_9GAMM</name>
<evidence type="ECO:0000313" key="1">
    <source>
        <dbReference type="EMBL" id="VFJ52754.1"/>
    </source>
</evidence>
<evidence type="ECO:0000313" key="3">
    <source>
        <dbReference type="EMBL" id="VFK08925.1"/>
    </source>
</evidence>
<sequence>MHKSKKYRTEQEAFRAGEFGSSYISRNGEELLA</sequence>
<dbReference type="EMBL" id="CAADFL010000087">
    <property type="protein sequence ID" value="VFK08925.1"/>
    <property type="molecule type" value="Genomic_DNA"/>
</dbReference>
<evidence type="ECO:0000313" key="2">
    <source>
        <dbReference type="EMBL" id="VFJ57288.1"/>
    </source>
</evidence>
<accession>A0A450SHM7</accession>
<organism evidence="1">
    <name type="scientific">Candidatus Kentrum sp. FM</name>
    <dbReference type="NCBI Taxonomy" id="2126340"/>
    <lineage>
        <taxon>Bacteria</taxon>
        <taxon>Pseudomonadati</taxon>
        <taxon>Pseudomonadota</taxon>
        <taxon>Gammaproteobacteria</taxon>
        <taxon>Candidatus Kentrum</taxon>
    </lineage>
</organism>
<dbReference type="EMBL" id="CAADEZ010000106">
    <property type="protein sequence ID" value="VFJ52754.1"/>
    <property type="molecule type" value="Genomic_DNA"/>
</dbReference>
<dbReference type="AlphaFoldDB" id="A0A450SHM7"/>
<protein>
    <submittedName>
        <fullName evidence="1">Uncharacterized protein</fullName>
    </submittedName>
</protein>
<gene>
    <name evidence="1" type="ORF">BECKFM1743A_GA0114220_101062</name>
    <name evidence="3" type="ORF">BECKFM1743B_GA0114221_100872</name>
    <name evidence="2" type="ORF">BECKFM1743C_GA0114222_101963</name>
</gene>
<reference evidence="1" key="1">
    <citation type="submission" date="2019-02" db="EMBL/GenBank/DDBJ databases">
        <authorList>
            <person name="Gruber-Vodicka R. H."/>
            <person name="Seah K. B. B."/>
        </authorList>
    </citation>
    <scope>NUCLEOTIDE SEQUENCE</scope>
    <source>
        <strain evidence="1">BECK_BZ163</strain>
        <strain evidence="3">BECK_BZ164</strain>
        <strain evidence="2">BECK_BZ165</strain>
    </source>
</reference>
<dbReference type="EMBL" id="CAADFA010000196">
    <property type="protein sequence ID" value="VFJ57288.1"/>
    <property type="molecule type" value="Genomic_DNA"/>
</dbReference>
<proteinExistence type="predicted"/>